<organism evidence="1 2">
    <name type="scientific">Parapedobacter defluvii</name>
    <dbReference type="NCBI Taxonomy" id="2045106"/>
    <lineage>
        <taxon>Bacteria</taxon>
        <taxon>Pseudomonadati</taxon>
        <taxon>Bacteroidota</taxon>
        <taxon>Sphingobacteriia</taxon>
        <taxon>Sphingobacteriales</taxon>
        <taxon>Sphingobacteriaceae</taxon>
        <taxon>Parapedobacter</taxon>
    </lineage>
</organism>
<evidence type="ECO:0000313" key="1">
    <source>
        <dbReference type="EMBL" id="GGC25657.1"/>
    </source>
</evidence>
<evidence type="ECO:0000313" key="2">
    <source>
        <dbReference type="Proteomes" id="UP000597338"/>
    </source>
</evidence>
<proteinExistence type="predicted"/>
<keyword evidence="2" id="KW-1185">Reference proteome</keyword>
<evidence type="ECO:0008006" key="3">
    <source>
        <dbReference type="Google" id="ProtNLM"/>
    </source>
</evidence>
<dbReference type="InterPro" id="IPR046233">
    <property type="entry name" value="DUF6266"/>
</dbReference>
<gene>
    <name evidence="1" type="ORF">GCM10011386_17040</name>
</gene>
<dbReference type="EMBL" id="BMIK01000004">
    <property type="protein sequence ID" value="GGC25657.1"/>
    <property type="molecule type" value="Genomic_DNA"/>
</dbReference>
<dbReference type="Pfam" id="PF19781">
    <property type="entry name" value="DUF6266"/>
    <property type="match status" value="1"/>
</dbReference>
<comment type="caution">
    <text evidence="1">The sequence shown here is derived from an EMBL/GenBank/DDBJ whole genome shotgun (WGS) entry which is preliminary data.</text>
</comment>
<dbReference type="RefSeq" id="WP_188749581.1">
    <property type="nucleotide sequence ID" value="NZ_BMIK01000004.1"/>
</dbReference>
<accession>A0ABQ1LN97</accession>
<dbReference type="Proteomes" id="UP000597338">
    <property type="component" value="Unassembled WGS sequence"/>
</dbReference>
<sequence>MDINFFYDKSKPKKEKKQSYGRLAVQQRMRLAMAFLHPLRPVIAESWLGKGQGNRSKAFGQALKALMQEAMDGYYPDQRIAAERVLISTGLLPAMHVEDVVCGDRMLEVYFSGESTPMASSTDEVVLVVYSPEIGIAGRNTDVFFRKDGHIRLKIPAQLQGQPFHAYLFMHNSKKKQFSRSVYLGQLTG</sequence>
<protein>
    <recommendedName>
        <fullName evidence="3">DUF4469 domain-containing protein</fullName>
    </recommendedName>
</protein>
<reference evidence="2" key="1">
    <citation type="journal article" date="2019" name="Int. J. Syst. Evol. Microbiol.">
        <title>The Global Catalogue of Microorganisms (GCM) 10K type strain sequencing project: providing services to taxonomists for standard genome sequencing and annotation.</title>
        <authorList>
            <consortium name="The Broad Institute Genomics Platform"/>
            <consortium name="The Broad Institute Genome Sequencing Center for Infectious Disease"/>
            <person name="Wu L."/>
            <person name="Ma J."/>
        </authorList>
    </citation>
    <scope>NUCLEOTIDE SEQUENCE [LARGE SCALE GENOMIC DNA]</scope>
    <source>
        <strain evidence="2">CGMCC 1.15342</strain>
    </source>
</reference>
<name>A0ABQ1LN97_9SPHI</name>